<organism evidence="8 9">
    <name type="scientific">Fusibacter bizertensis</name>
    <dbReference type="NCBI Taxonomy" id="1488331"/>
    <lineage>
        <taxon>Bacteria</taxon>
        <taxon>Bacillati</taxon>
        <taxon>Bacillota</taxon>
        <taxon>Clostridia</taxon>
        <taxon>Eubacteriales</taxon>
        <taxon>Eubacteriales Family XII. Incertae Sedis</taxon>
        <taxon>Fusibacter</taxon>
    </lineage>
</organism>
<protein>
    <recommendedName>
        <fullName evidence="6">Rubredoxin</fullName>
    </recommendedName>
</protein>
<comment type="cofactor">
    <cofactor evidence="6">
        <name>Fe(3+)</name>
        <dbReference type="ChEBI" id="CHEBI:29034"/>
    </cofactor>
    <text evidence="6">Binds 1 Fe(3+) ion per subunit.</text>
</comment>
<dbReference type="EMBL" id="JARYZI010000002">
    <property type="protein sequence ID" value="MDH8677273.1"/>
    <property type="molecule type" value="Genomic_DNA"/>
</dbReference>
<comment type="caution">
    <text evidence="8">The sequence shown here is derived from an EMBL/GenBank/DDBJ whole genome shotgun (WGS) entry which is preliminary data.</text>
</comment>
<name>A0ABT6NA21_9FIRM</name>
<evidence type="ECO:0000256" key="1">
    <source>
        <dbReference type="ARBA" id="ARBA00005337"/>
    </source>
</evidence>
<dbReference type="InterPro" id="IPR050526">
    <property type="entry name" value="Rubredoxin_ET"/>
</dbReference>
<evidence type="ECO:0000313" key="9">
    <source>
        <dbReference type="Proteomes" id="UP001158045"/>
    </source>
</evidence>
<sequence length="56" mass="6583">MGQYQCTVCSYLYKPERGDWMHDIPKGTAFEDLPEDWRCPTCNQPKMAFVPVEQNK</sequence>
<dbReference type="PIRSF" id="PIRSF000071">
    <property type="entry name" value="Rubredoxin"/>
    <property type="match status" value="1"/>
</dbReference>
<dbReference type="InterPro" id="IPR024934">
    <property type="entry name" value="Rubredoxin-like_dom"/>
</dbReference>
<dbReference type="PROSITE" id="PS50903">
    <property type="entry name" value="RUBREDOXIN_LIKE"/>
    <property type="match status" value="1"/>
</dbReference>
<dbReference type="RefSeq" id="WP_281093085.1">
    <property type="nucleotide sequence ID" value="NZ_JARYZI010000002.1"/>
</dbReference>
<gene>
    <name evidence="8" type="ORF">QE109_03885</name>
</gene>
<dbReference type="InterPro" id="IPR024935">
    <property type="entry name" value="Rubredoxin_dom"/>
</dbReference>
<feature type="domain" description="Rubredoxin-like" evidence="7">
    <location>
        <begin position="1"/>
        <end position="52"/>
    </location>
</feature>
<keyword evidence="4 6" id="KW-0249">Electron transport</keyword>
<dbReference type="PANTHER" id="PTHR47627:SF1">
    <property type="entry name" value="RUBREDOXIN-1-RELATED"/>
    <property type="match status" value="1"/>
</dbReference>
<keyword evidence="3 6" id="KW-0479">Metal-binding</keyword>
<accession>A0ABT6NA21</accession>
<evidence type="ECO:0000256" key="4">
    <source>
        <dbReference type="ARBA" id="ARBA00022982"/>
    </source>
</evidence>
<evidence type="ECO:0000256" key="2">
    <source>
        <dbReference type="ARBA" id="ARBA00022448"/>
    </source>
</evidence>
<dbReference type="Pfam" id="PF00301">
    <property type="entry name" value="Rubredoxin"/>
    <property type="match status" value="1"/>
</dbReference>
<keyword evidence="5 6" id="KW-0408">Iron</keyword>
<dbReference type="SUPFAM" id="SSF57802">
    <property type="entry name" value="Rubredoxin-like"/>
    <property type="match status" value="1"/>
</dbReference>
<evidence type="ECO:0000313" key="8">
    <source>
        <dbReference type="EMBL" id="MDH8677273.1"/>
    </source>
</evidence>
<evidence type="ECO:0000256" key="5">
    <source>
        <dbReference type="ARBA" id="ARBA00023004"/>
    </source>
</evidence>
<comment type="similarity">
    <text evidence="1 6">Belongs to the rubredoxin family.</text>
</comment>
<dbReference type="CDD" id="cd00730">
    <property type="entry name" value="rubredoxin"/>
    <property type="match status" value="1"/>
</dbReference>
<dbReference type="PRINTS" id="PR00163">
    <property type="entry name" value="RUBREDOXIN"/>
</dbReference>
<dbReference type="PANTHER" id="PTHR47627">
    <property type="entry name" value="RUBREDOXIN"/>
    <property type="match status" value="1"/>
</dbReference>
<evidence type="ECO:0000256" key="3">
    <source>
        <dbReference type="ARBA" id="ARBA00022723"/>
    </source>
</evidence>
<reference evidence="8 9" key="1">
    <citation type="submission" date="2023-04" db="EMBL/GenBank/DDBJ databases">
        <title>Fusibacter bizertensis strain WBS, isolated from littoral bottom sediments of the Arctic seas - biochemical and genomic analysis.</title>
        <authorList>
            <person name="Brioukhanov A.L."/>
        </authorList>
    </citation>
    <scope>NUCLEOTIDE SEQUENCE [LARGE SCALE GENOMIC DNA]</scope>
    <source>
        <strain evidence="8 9">WBS</strain>
    </source>
</reference>
<keyword evidence="9" id="KW-1185">Reference proteome</keyword>
<dbReference type="InterPro" id="IPR024922">
    <property type="entry name" value="Rubredoxin"/>
</dbReference>
<dbReference type="Gene3D" id="2.20.28.10">
    <property type="match status" value="1"/>
</dbReference>
<dbReference type="Proteomes" id="UP001158045">
    <property type="component" value="Unassembled WGS sequence"/>
</dbReference>
<keyword evidence="2 6" id="KW-0813">Transport</keyword>
<evidence type="ECO:0000256" key="6">
    <source>
        <dbReference type="PIRNR" id="PIRNR000071"/>
    </source>
</evidence>
<evidence type="ECO:0000259" key="7">
    <source>
        <dbReference type="PROSITE" id="PS50903"/>
    </source>
</evidence>
<proteinExistence type="inferred from homology"/>